<protein>
    <recommendedName>
        <fullName evidence="2">Myb-like domain-containing protein</fullName>
    </recommendedName>
</protein>
<reference evidence="3" key="2">
    <citation type="journal article" date="2007" name="Science">
        <title>Draft genome sequence of the sexually transmitted pathogen Trichomonas vaginalis.</title>
        <authorList>
            <person name="Carlton J.M."/>
            <person name="Hirt R.P."/>
            <person name="Silva J.C."/>
            <person name="Delcher A.L."/>
            <person name="Schatz M."/>
            <person name="Zhao Q."/>
            <person name="Wortman J.R."/>
            <person name="Bidwell S.L."/>
            <person name="Alsmark U.C.M."/>
            <person name="Besteiro S."/>
            <person name="Sicheritz-Ponten T."/>
            <person name="Noel C.J."/>
            <person name="Dacks J.B."/>
            <person name="Foster P.G."/>
            <person name="Simillion C."/>
            <person name="Van de Peer Y."/>
            <person name="Miranda-Saavedra D."/>
            <person name="Barton G.J."/>
            <person name="Westrop G.D."/>
            <person name="Mueller S."/>
            <person name="Dessi D."/>
            <person name="Fiori P.L."/>
            <person name="Ren Q."/>
            <person name="Paulsen I."/>
            <person name="Zhang H."/>
            <person name="Bastida-Corcuera F.D."/>
            <person name="Simoes-Barbosa A."/>
            <person name="Brown M.T."/>
            <person name="Hayes R.D."/>
            <person name="Mukherjee M."/>
            <person name="Okumura C.Y."/>
            <person name="Schneider R."/>
            <person name="Smith A.J."/>
            <person name="Vanacova S."/>
            <person name="Villalvazo M."/>
            <person name="Haas B.J."/>
            <person name="Pertea M."/>
            <person name="Feldblyum T.V."/>
            <person name="Utterback T.R."/>
            <person name="Shu C.L."/>
            <person name="Osoegawa K."/>
            <person name="de Jong P.J."/>
            <person name="Hrdy I."/>
            <person name="Horvathova L."/>
            <person name="Zubacova Z."/>
            <person name="Dolezal P."/>
            <person name="Malik S.B."/>
            <person name="Logsdon J.M. Jr."/>
            <person name="Henze K."/>
            <person name="Gupta A."/>
            <person name="Wang C.C."/>
            <person name="Dunne R.L."/>
            <person name="Upcroft J.A."/>
            <person name="Upcroft P."/>
            <person name="White O."/>
            <person name="Salzberg S.L."/>
            <person name="Tang P."/>
            <person name="Chiu C.-H."/>
            <person name="Lee Y.-S."/>
            <person name="Embley T.M."/>
            <person name="Coombs G.H."/>
            <person name="Mottram J.C."/>
            <person name="Tachezy J."/>
            <person name="Fraser-Liggett C.M."/>
            <person name="Johnson P.J."/>
        </authorList>
    </citation>
    <scope>NUCLEOTIDE SEQUENCE [LARGE SCALE GENOMIC DNA]</scope>
    <source>
        <strain evidence="3">G3</strain>
    </source>
</reference>
<dbReference type="AlphaFoldDB" id="A2EHP2"/>
<dbReference type="VEuPathDB" id="TrichDB:TVAGG3_0242640"/>
<dbReference type="OrthoDB" id="6781668at2759"/>
<name>A2EHP2_TRIV3</name>
<dbReference type="Pfam" id="PF04564">
    <property type="entry name" value="U-box"/>
    <property type="match status" value="1"/>
</dbReference>
<keyword evidence="4" id="KW-1185">Reference proteome</keyword>
<reference evidence="3" key="1">
    <citation type="submission" date="2006-10" db="EMBL/GenBank/DDBJ databases">
        <authorList>
            <person name="Amadeo P."/>
            <person name="Zhao Q."/>
            <person name="Wortman J."/>
            <person name="Fraser-Liggett C."/>
            <person name="Carlton J."/>
        </authorList>
    </citation>
    <scope>NUCLEOTIDE SEQUENCE</scope>
    <source>
        <strain evidence="3">G3</strain>
    </source>
</reference>
<dbReference type="GO" id="GO:0004842">
    <property type="term" value="F:ubiquitin-protein transferase activity"/>
    <property type="evidence" value="ECO:0007669"/>
    <property type="project" value="InterPro"/>
</dbReference>
<dbReference type="SUPFAM" id="SSF46689">
    <property type="entry name" value="Homeodomain-like"/>
    <property type="match status" value="1"/>
</dbReference>
<dbReference type="InParanoid" id="A2EHP2"/>
<dbReference type="InterPro" id="IPR013083">
    <property type="entry name" value="Znf_RING/FYVE/PHD"/>
</dbReference>
<feature type="domain" description="Myb-like" evidence="2">
    <location>
        <begin position="229"/>
        <end position="286"/>
    </location>
</feature>
<feature type="region of interest" description="Disordered" evidence="1">
    <location>
        <begin position="133"/>
        <end position="160"/>
    </location>
</feature>
<dbReference type="KEGG" id="tva:4765733"/>
<feature type="compositionally biased region" description="Acidic residues" evidence="1">
    <location>
        <begin position="143"/>
        <end position="160"/>
    </location>
</feature>
<dbReference type="Gene3D" id="3.30.40.10">
    <property type="entry name" value="Zinc/RING finger domain, C3HC4 (zinc finger)"/>
    <property type="match status" value="1"/>
</dbReference>
<accession>A2EHP2</accession>
<sequence length="460" mass="52622">MIDNSMALFHNDGGIHIEDEVINSQSSDDQPDANHITLSQVSCLIEHPSRVEDGEIDNYVYKHNTFMMEHKVKRVNKFIDTIRQYWSDALPTEMIVAFDESNGDIDELTMNLLKPEFKESVRKILKQKLEHKLKPITQPETTIPEEADDDEGEDEGDDGDYIQPVQVEVSRAPTHRHTKSNPVPHGVIPPCPAGVNPTNWVNWSDARRSSYLRGQEYPNAYYYRHLPPGEKQKNGGWTAAEKANFMNRVREFRGNQTFMSGDWGLFSKTIPGRVGYQCANFYRKLVEAGEIFDSNYEKGEDGRIHHKSRIHDGKIVVKTKGKVQRQHVAKPPKIIPPNKIRSIHFIFRSDPVQPTPTSTTYETTSASDEHLSRYEAWAAQNPLKDAIDQITQEPIRVPAISPDGYVLDYNTWLNVLKSNKENPFTRVPVTKRQLVILTDDNFEEYEDKIVNLNAPAQEAE</sequence>
<dbReference type="eggNOG" id="ENOG502QV86">
    <property type="taxonomic scope" value="Eukaryota"/>
</dbReference>
<dbReference type="InterPro" id="IPR009057">
    <property type="entry name" value="Homeodomain-like_sf"/>
</dbReference>
<evidence type="ECO:0000313" key="3">
    <source>
        <dbReference type="EMBL" id="EAY07838.1"/>
    </source>
</evidence>
<dbReference type="EMBL" id="DS113391">
    <property type="protein sequence ID" value="EAY07838.1"/>
    <property type="molecule type" value="Genomic_DNA"/>
</dbReference>
<organism evidence="3 4">
    <name type="scientific">Trichomonas vaginalis (strain ATCC PRA-98 / G3)</name>
    <dbReference type="NCBI Taxonomy" id="412133"/>
    <lineage>
        <taxon>Eukaryota</taxon>
        <taxon>Metamonada</taxon>
        <taxon>Parabasalia</taxon>
        <taxon>Trichomonadida</taxon>
        <taxon>Trichomonadidae</taxon>
        <taxon>Trichomonas</taxon>
    </lineage>
</organism>
<evidence type="ECO:0000313" key="4">
    <source>
        <dbReference type="Proteomes" id="UP000001542"/>
    </source>
</evidence>
<proteinExistence type="predicted"/>
<evidence type="ECO:0000259" key="2">
    <source>
        <dbReference type="PROSITE" id="PS50090"/>
    </source>
</evidence>
<dbReference type="RefSeq" id="XP_001320061.1">
    <property type="nucleotide sequence ID" value="XM_001320026.1"/>
</dbReference>
<dbReference type="InterPro" id="IPR001005">
    <property type="entry name" value="SANT/Myb"/>
</dbReference>
<evidence type="ECO:0000256" key="1">
    <source>
        <dbReference type="SAM" id="MobiDB-lite"/>
    </source>
</evidence>
<dbReference type="InterPro" id="IPR003613">
    <property type="entry name" value="Ubox_domain"/>
</dbReference>
<gene>
    <name evidence="3" type="ORF">TVAG_312370</name>
</gene>
<dbReference type="VEuPathDB" id="TrichDB:TVAG_312370"/>
<dbReference type="PROSITE" id="PS50090">
    <property type="entry name" value="MYB_LIKE"/>
    <property type="match status" value="1"/>
</dbReference>
<dbReference type="SUPFAM" id="SSF57850">
    <property type="entry name" value="RING/U-box"/>
    <property type="match status" value="1"/>
</dbReference>
<dbReference type="Proteomes" id="UP000001542">
    <property type="component" value="Unassembled WGS sequence"/>
</dbReference>
<dbReference type="GO" id="GO:0016567">
    <property type="term" value="P:protein ubiquitination"/>
    <property type="evidence" value="ECO:0007669"/>
    <property type="project" value="InterPro"/>
</dbReference>